<evidence type="ECO:0000313" key="2">
    <source>
        <dbReference type="Proteomes" id="UP000235023"/>
    </source>
</evidence>
<dbReference type="Proteomes" id="UP000235023">
    <property type="component" value="Unassembled WGS sequence"/>
</dbReference>
<name>A0A2J5HJF6_9EURO</name>
<organism evidence="1 2">
    <name type="scientific">Aspergillus taichungensis</name>
    <dbReference type="NCBI Taxonomy" id="482145"/>
    <lineage>
        <taxon>Eukaryota</taxon>
        <taxon>Fungi</taxon>
        <taxon>Dikarya</taxon>
        <taxon>Ascomycota</taxon>
        <taxon>Pezizomycotina</taxon>
        <taxon>Eurotiomycetes</taxon>
        <taxon>Eurotiomycetidae</taxon>
        <taxon>Eurotiales</taxon>
        <taxon>Aspergillaceae</taxon>
        <taxon>Aspergillus</taxon>
        <taxon>Aspergillus subgen. Circumdati</taxon>
    </lineage>
</organism>
<gene>
    <name evidence="1" type="ORF">BDW42DRAFT_8052</name>
</gene>
<keyword evidence="2" id="KW-1185">Reference proteome</keyword>
<reference evidence="2" key="1">
    <citation type="submission" date="2017-12" db="EMBL/GenBank/DDBJ databases">
        <authorList>
            <consortium name="DOE Joint Genome Institute"/>
            <person name="Mondo S.J."/>
            <person name="Kjaerbolling I."/>
            <person name="Vesth T.C."/>
            <person name="Frisvad J.C."/>
            <person name="Nybo J.L."/>
            <person name="Theobald S."/>
            <person name="Kuo A."/>
            <person name="Bowyer P."/>
            <person name="Matsuda Y."/>
            <person name="Lyhne E.K."/>
            <person name="Kogle M.E."/>
            <person name="Clum A."/>
            <person name="Lipzen A."/>
            <person name="Salamov A."/>
            <person name="Ngan C.Y."/>
            <person name="Daum C."/>
            <person name="Chiniquy J."/>
            <person name="Barry K."/>
            <person name="LaButti K."/>
            <person name="Haridas S."/>
            <person name="Simmons B.A."/>
            <person name="Magnuson J.K."/>
            <person name="Mortensen U.H."/>
            <person name="Larsen T.O."/>
            <person name="Grigoriev I.V."/>
            <person name="Baker S.E."/>
            <person name="Andersen M.R."/>
            <person name="Nordberg H.P."/>
            <person name="Cantor M.N."/>
            <person name="Hua S.X."/>
        </authorList>
    </citation>
    <scope>NUCLEOTIDE SEQUENCE [LARGE SCALE GENOMIC DNA]</scope>
    <source>
        <strain evidence="2">IBT 19404</strain>
    </source>
</reference>
<evidence type="ECO:0000313" key="1">
    <source>
        <dbReference type="EMBL" id="PLN77185.1"/>
    </source>
</evidence>
<accession>A0A2J5HJF6</accession>
<dbReference type="AlphaFoldDB" id="A0A2J5HJF6"/>
<dbReference type="EMBL" id="KZ559601">
    <property type="protein sequence ID" value="PLN77185.1"/>
    <property type="molecule type" value="Genomic_DNA"/>
</dbReference>
<protein>
    <submittedName>
        <fullName evidence="1">Uncharacterized protein</fullName>
    </submittedName>
</protein>
<sequence>MERFDVQQRLSPSDFKTCQTMRTGKVRVVADGDLDVCLVFPSCDLHHMSDPNIRGSLRQTSQEPAKAVSGAHSKVTFPSLQSRFFPGFNISTSASFPSISDKGWMEELMRLSGRTQHLPSNMGYPILDSSGGGYKRNREAYERQIHYLQQDAEDLSSGDPTAARTVLPMTIMSEGVS</sequence>
<proteinExistence type="predicted"/>